<dbReference type="GO" id="GO:0005634">
    <property type="term" value="C:nucleus"/>
    <property type="evidence" value="ECO:0007669"/>
    <property type="project" value="UniProtKB-SubCell"/>
</dbReference>
<evidence type="ECO:0000313" key="9">
    <source>
        <dbReference type="Proteomes" id="UP000697127"/>
    </source>
</evidence>
<evidence type="ECO:0000259" key="7">
    <source>
        <dbReference type="PROSITE" id="PS50171"/>
    </source>
</evidence>
<dbReference type="InterPro" id="IPR013085">
    <property type="entry name" value="U1-CZ_Znf_C2H2"/>
</dbReference>
<protein>
    <recommendedName>
        <fullName evidence="7">Matrin-type domain-containing protein</fullName>
    </recommendedName>
</protein>
<dbReference type="InterPro" id="IPR000690">
    <property type="entry name" value="Matrin/U1-C_Znf_C2H2"/>
</dbReference>
<dbReference type="InterPro" id="IPR036236">
    <property type="entry name" value="Znf_C2H2_sf"/>
</dbReference>
<dbReference type="Pfam" id="PF06220">
    <property type="entry name" value="zf-U1"/>
    <property type="match status" value="1"/>
</dbReference>
<dbReference type="AlphaFoldDB" id="A0A9P6WM14"/>
<organism evidence="8 9">
    <name type="scientific">Pichia californica</name>
    <dbReference type="NCBI Taxonomy" id="460514"/>
    <lineage>
        <taxon>Eukaryota</taxon>
        <taxon>Fungi</taxon>
        <taxon>Dikarya</taxon>
        <taxon>Ascomycota</taxon>
        <taxon>Saccharomycotina</taxon>
        <taxon>Pichiomycetes</taxon>
        <taxon>Pichiales</taxon>
        <taxon>Pichiaceae</taxon>
        <taxon>Pichia</taxon>
    </lineage>
</organism>
<keyword evidence="9" id="KW-1185">Reference proteome</keyword>
<evidence type="ECO:0000313" key="8">
    <source>
        <dbReference type="EMBL" id="KAG0689625.1"/>
    </source>
</evidence>
<feature type="compositionally biased region" description="Gly residues" evidence="6">
    <location>
        <begin position="345"/>
        <end position="354"/>
    </location>
</feature>
<dbReference type="GO" id="GO:0003676">
    <property type="term" value="F:nucleic acid binding"/>
    <property type="evidence" value="ECO:0007669"/>
    <property type="project" value="InterPro"/>
</dbReference>
<feature type="region of interest" description="Disordered" evidence="6">
    <location>
        <begin position="305"/>
        <end position="362"/>
    </location>
</feature>
<keyword evidence="3" id="KW-0863">Zinc-finger</keyword>
<gene>
    <name evidence="8" type="ORF">C6P40_004702</name>
</gene>
<keyword evidence="5" id="KW-0539">Nucleus</keyword>
<dbReference type="Gene3D" id="3.30.160.60">
    <property type="entry name" value="Classic Zinc Finger"/>
    <property type="match status" value="1"/>
</dbReference>
<reference evidence="8" key="1">
    <citation type="submission" date="2020-11" db="EMBL/GenBank/DDBJ databases">
        <title>Kefir isolates.</title>
        <authorList>
            <person name="Marcisauskas S."/>
            <person name="Kim Y."/>
            <person name="Blasche S."/>
        </authorList>
    </citation>
    <scope>NUCLEOTIDE SEQUENCE</scope>
    <source>
        <strain evidence="8">Olga-1</strain>
    </source>
</reference>
<accession>A0A9P6WM14</accession>
<evidence type="ECO:0000256" key="6">
    <source>
        <dbReference type="SAM" id="MobiDB-lite"/>
    </source>
</evidence>
<sequence length="362" mass="41075">MGKYYCAYCQSCLTHGSRSIRKNHLHGKHHQRLYFEYYDKIRNEYPEVNEEINGDPSLNNLLFKEMYNDIPGSNNEFFKDNNFYNLNLYGNNDNKSKFQLPVPETSISLPNPPPNALYMNYSNVIYKNRINQPYKSNNNNSFKKTFKSDVNGSITGTNNVNGYGFPSTSYGYKGRNPRNKLNITRENNLTNNKVSNSNLNSNSNSNTNSNVISTKSNIDSNKTVSESNITLNNEIMKNSNKDLSIKVNDSQNSAVEYGYGYGNNYRNGNSYGYGYGYGYGYEKEQRGEYNQGEYSNNGYNNVRNNYNGGISRGSGGRGRGRGFSRGRGRGGSGSGYRERENRGGYYSGNEGGGYQHQRYQQM</sequence>
<dbReference type="Proteomes" id="UP000697127">
    <property type="component" value="Unassembled WGS sequence"/>
</dbReference>
<dbReference type="GO" id="GO:0008270">
    <property type="term" value="F:zinc ion binding"/>
    <property type="evidence" value="ECO:0007669"/>
    <property type="project" value="UniProtKB-KW"/>
</dbReference>
<evidence type="ECO:0000256" key="2">
    <source>
        <dbReference type="ARBA" id="ARBA00022723"/>
    </source>
</evidence>
<feature type="compositionally biased region" description="Low complexity" evidence="6">
    <location>
        <begin position="187"/>
        <end position="218"/>
    </location>
</feature>
<dbReference type="SUPFAM" id="SSF57667">
    <property type="entry name" value="beta-beta-alpha zinc fingers"/>
    <property type="match status" value="1"/>
</dbReference>
<evidence type="ECO:0000256" key="1">
    <source>
        <dbReference type="ARBA" id="ARBA00004123"/>
    </source>
</evidence>
<dbReference type="PROSITE" id="PS50171">
    <property type="entry name" value="ZF_MATRIN"/>
    <property type="match status" value="1"/>
</dbReference>
<comment type="subcellular location">
    <subcellularLocation>
        <location evidence="1">Nucleus</location>
    </subcellularLocation>
</comment>
<keyword evidence="4" id="KW-0862">Zinc</keyword>
<feature type="domain" description="Matrin-type" evidence="7">
    <location>
        <begin position="4"/>
        <end position="36"/>
    </location>
</feature>
<comment type="caution">
    <text evidence="8">The sequence shown here is derived from an EMBL/GenBank/DDBJ whole genome shotgun (WGS) entry which is preliminary data.</text>
</comment>
<feature type="region of interest" description="Disordered" evidence="6">
    <location>
        <begin position="169"/>
        <end position="219"/>
    </location>
</feature>
<name>A0A9P6WM14_9ASCO</name>
<feature type="compositionally biased region" description="Basic residues" evidence="6">
    <location>
        <begin position="318"/>
        <end position="328"/>
    </location>
</feature>
<evidence type="ECO:0000256" key="5">
    <source>
        <dbReference type="ARBA" id="ARBA00023242"/>
    </source>
</evidence>
<evidence type="ECO:0000256" key="3">
    <source>
        <dbReference type="ARBA" id="ARBA00022771"/>
    </source>
</evidence>
<keyword evidence="2" id="KW-0479">Metal-binding</keyword>
<evidence type="ECO:0000256" key="4">
    <source>
        <dbReference type="ARBA" id="ARBA00022833"/>
    </source>
</evidence>
<proteinExistence type="predicted"/>
<dbReference type="EMBL" id="PUHW01000069">
    <property type="protein sequence ID" value="KAG0689625.1"/>
    <property type="molecule type" value="Genomic_DNA"/>
</dbReference>